<accession>A0A1G8H442</accession>
<keyword evidence="1" id="KW-0472">Membrane</keyword>
<name>A0A1G8H442_9FLAO</name>
<keyword evidence="1" id="KW-1133">Transmembrane helix</keyword>
<keyword evidence="3" id="KW-1185">Reference proteome</keyword>
<evidence type="ECO:0000313" key="3">
    <source>
        <dbReference type="Proteomes" id="UP000243588"/>
    </source>
</evidence>
<protein>
    <recommendedName>
        <fullName evidence="4">Phospholipase_D-nuclease N-terminal</fullName>
    </recommendedName>
</protein>
<dbReference type="Proteomes" id="UP000243588">
    <property type="component" value="Unassembled WGS sequence"/>
</dbReference>
<dbReference type="AlphaFoldDB" id="A0A1G8H442"/>
<keyword evidence="1" id="KW-0812">Transmembrane</keyword>
<dbReference type="EMBL" id="FNDQ01000041">
    <property type="protein sequence ID" value="SDI01407.1"/>
    <property type="molecule type" value="Genomic_DNA"/>
</dbReference>
<reference evidence="3" key="1">
    <citation type="submission" date="2016-10" db="EMBL/GenBank/DDBJ databases">
        <authorList>
            <person name="Varghese N."/>
            <person name="Submissions S."/>
        </authorList>
    </citation>
    <scope>NUCLEOTIDE SEQUENCE [LARGE SCALE GENOMIC DNA]</scope>
    <source>
        <strain evidence="3">DSM 23313</strain>
    </source>
</reference>
<evidence type="ECO:0008006" key="4">
    <source>
        <dbReference type="Google" id="ProtNLM"/>
    </source>
</evidence>
<dbReference type="STRING" id="702745.SAMN05421818_1411"/>
<proteinExistence type="predicted"/>
<feature type="transmembrane region" description="Helical" evidence="1">
    <location>
        <begin position="45"/>
        <end position="64"/>
    </location>
</feature>
<sequence length="75" mass="8470">MKIATIGITECSVIVIGLLLLAIYLGYGLIHLVMNLRIVGRESRVWLLMMFLLPLITPAVYFKLHANDSLPIFKK</sequence>
<evidence type="ECO:0000256" key="1">
    <source>
        <dbReference type="SAM" id="Phobius"/>
    </source>
</evidence>
<dbReference type="RefSeq" id="WP_090410505.1">
    <property type="nucleotide sequence ID" value="NZ_FNDQ01000041.1"/>
</dbReference>
<evidence type="ECO:0000313" key="2">
    <source>
        <dbReference type="EMBL" id="SDI01407.1"/>
    </source>
</evidence>
<gene>
    <name evidence="2" type="ORF">SAMN05421818_1411</name>
</gene>
<feature type="transmembrane region" description="Helical" evidence="1">
    <location>
        <begin position="12"/>
        <end position="33"/>
    </location>
</feature>
<organism evidence="2 3">
    <name type="scientific">Myroides phaeus</name>
    <dbReference type="NCBI Taxonomy" id="702745"/>
    <lineage>
        <taxon>Bacteria</taxon>
        <taxon>Pseudomonadati</taxon>
        <taxon>Bacteroidota</taxon>
        <taxon>Flavobacteriia</taxon>
        <taxon>Flavobacteriales</taxon>
        <taxon>Flavobacteriaceae</taxon>
        <taxon>Myroides</taxon>
    </lineage>
</organism>